<evidence type="ECO:0000313" key="4">
    <source>
        <dbReference type="Proteomes" id="UP000612055"/>
    </source>
</evidence>
<accession>A0A836BTG5</accession>
<name>A0A836BTG5_9CHLO</name>
<feature type="coiled-coil region" evidence="1">
    <location>
        <begin position="111"/>
        <end position="159"/>
    </location>
</feature>
<feature type="compositionally biased region" description="Low complexity" evidence="2">
    <location>
        <begin position="473"/>
        <end position="484"/>
    </location>
</feature>
<reference evidence="3" key="1">
    <citation type="journal article" date="2020" name="bioRxiv">
        <title>Comparative genomics of Chlamydomonas.</title>
        <authorList>
            <person name="Craig R.J."/>
            <person name="Hasan A.R."/>
            <person name="Ness R.W."/>
            <person name="Keightley P.D."/>
        </authorList>
    </citation>
    <scope>NUCLEOTIDE SEQUENCE</scope>
    <source>
        <strain evidence="3">CCAP 11/70</strain>
    </source>
</reference>
<dbReference type="EMBL" id="JAEHOE010000085">
    <property type="protein sequence ID" value="KAG2488320.1"/>
    <property type="molecule type" value="Genomic_DNA"/>
</dbReference>
<protein>
    <submittedName>
        <fullName evidence="3">Uncharacterized protein</fullName>
    </submittedName>
</protein>
<evidence type="ECO:0000256" key="2">
    <source>
        <dbReference type="SAM" id="MobiDB-lite"/>
    </source>
</evidence>
<feature type="compositionally biased region" description="Low complexity" evidence="2">
    <location>
        <begin position="433"/>
        <end position="447"/>
    </location>
</feature>
<organism evidence="3 4">
    <name type="scientific">Edaphochlamys debaryana</name>
    <dbReference type="NCBI Taxonomy" id="47281"/>
    <lineage>
        <taxon>Eukaryota</taxon>
        <taxon>Viridiplantae</taxon>
        <taxon>Chlorophyta</taxon>
        <taxon>core chlorophytes</taxon>
        <taxon>Chlorophyceae</taxon>
        <taxon>CS clade</taxon>
        <taxon>Chlamydomonadales</taxon>
        <taxon>Chlamydomonadales incertae sedis</taxon>
        <taxon>Edaphochlamys</taxon>
    </lineage>
</organism>
<feature type="region of interest" description="Disordered" evidence="2">
    <location>
        <begin position="386"/>
        <end position="549"/>
    </location>
</feature>
<feature type="compositionally biased region" description="Low complexity" evidence="2">
    <location>
        <begin position="9"/>
        <end position="32"/>
    </location>
</feature>
<comment type="caution">
    <text evidence="3">The sequence shown here is derived from an EMBL/GenBank/DDBJ whole genome shotgun (WGS) entry which is preliminary data.</text>
</comment>
<dbReference type="AlphaFoldDB" id="A0A836BTG5"/>
<dbReference type="Proteomes" id="UP000612055">
    <property type="component" value="Unassembled WGS sequence"/>
</dbReference>
<keyword evidence="1" id="KW-0175">Coiled coil</keyword>
<keyword evidence="4" id="KW-1185">Reference proteome</keyword>
<feature type="compositionally biased region" description="Low complexity" evidence="2">
    <location>
        <begin position="405"/>
        <end position="423"/>
    </location>
</feature>
<gene>
    <name evidence="3" type="ORF">HYH03_013170</name>
</gene>
<evidence type="ECO:0000256" key="1">
    <source>
        <dbReference type="SAM" id="Coils"/>
    </source>
</evidence>
<feature type="compositionally biased region" description="Low complexity" evidence="2">
    <location>
        <begin position="42"/>
        <end position="52"/>
    </location>
</feature>
<feature type="compositionally biased region" description="Low complexity" evidence="2">
    <location>
        <begin position="534"/>
        <end position="543"/>
    </location>
</feature>
<proteinExistence type="predicted"/>
<evidence type="ECO:0000313" key="3">
    <source>
        <dbReference type="EMBL" id="KAG2488320.1"/>
    </source>
</evidence>
<feature type="region of interest" description="Disordered" evidence="2">
    <location>
        <begin position="1"/>
        <end position="52"/>
    </location>
</feature>
<sequence>MNAGAAVQAPCPGADAAGADGDPARSPVKRSSSGGGSPPVTPRTASARAAASASTLEAAADVLSGPSTAGAPGPQVCSLGIGPGAASDKGGLRLLPETRMERTKQVVTGHLQSLQTRVTRIQQAAEAQRATSDGMAADVAQLRAELAEVKTTLAAAAASATASANLVAVAEGALQQAVAMRVLCLGLCGCVLQQALLTWANGGGRGALWGILMAVAVTLLALMALTQPKSCADVAESVRGREGSSGSAGKAAGLGPGLGAGSGGAGAGAGAGWGNGVPRRSATDMVLGSVSLPAGEKPRAPLLLPSASAPAAGAAGKLRTTSLTVVAASSVAPPAPERAAAAAPPVMAAAVPAAVASSRSSASLSVAASVAASAATSGVAGGGEFAAAGTTSARRHPEEPEQATPSSALSSESGSAAAIAPAPAAAPAPAPAAGPAAAAGGASSAIPIPAPRRRSSTGLGLSWKSRPARHSEAGVGSAAAAAAEAADDDGAGGSPPLPSTYSRVHRTVSGKGALESGGRSLDGGFDGEASESRTLTGGSTASSKGGGGMAKRCIEAAKRLTVRKDKSATASLAAAAAPAVHVGVPGE</sequence>